<dbReference type="Gene3D" id="1.50.10.10">
    <property type="match status" value="1"/>
</dbReference>
<keyword evidence="7" id="KW-0119">Carbohydrate metabolism</keyword>
<keyword evidence="4" id="KW-0378">Hydrolase</keyword>
<gene>
    <name evidence="9" type="ORF">JMJ54_11105</name>
</gene>
<keyword evidence="5" id="KW-0136">Cellulose degradation</keyword>
<organism evidence="9 10">
    <name type="scientific">Jeongeupia naejangsanensis</name>
    <dbReference type="NCBI Taxonomy" id="613195"/>
    <lineage>
        <taxon>Bacteria</taxon>
        <taxon>Pseudomonadati</taxon>
        <taxon>Pseudomonadota</taxon>
        <taxon>Betaproteobacteria</taxon>
        <taxon>Neisseriales</taxon>
        <taxon>Chitinibacteraceae</taxon>
        <taxon>Jeongeupia</taxon>
    </lineage>
</organism>
<evidence type="ECO:0000313" key="9">
    <source>
        <dbReference type="EMBL" id="MBM3116381.1"/>
    </source>
</evidence>
<comment type="catalytic activity">
    <reaction evidence="1">
        <text>Endohydrolysis of (1-&gt;4)-beta-D-glucosidic linkages in cellulose, lichenin and cereal beta-D-glucans.</text>
        <dbReference type="EC" id="3.2.1.4"/>
    </reaction>
</comment>
<protein>
    <recommendedName>
        <fullName evidence="3">cellulase</fullName>
        <ecNumber evidence="3">3.2.1.4</ecNumber>
    </recommendedName>
</protein>
<evidence type="ECO:0000256" key="3">
    <source>
        <dbReference type="ARBA" id="ARBA00012601"/>
    </source>
</evidence>
<dbReference type="SUPFAM" id="SSF48208">
    <property type="entry name" value="Six-hairpin glycosidases"/>
    <property type="match status" value="1"/>
</dbReference>
<evidence type="ECO:0000256" key="5">
    <source>
        <dbReference type="ARBA" id="ARBA00023001"/>
    </source>
</evidence>
<accession>A0ABS2BL96</accession>
<evidence type="ECO:0000313" key="10">
    <source>
        <dbReference type="Proteomes" id="UP000809431"/>
    </source>
</evidence>
<proteinExistence type="inferred from homology"/>
<keyword evidence="7" id="KW-0624">Polysaccharide degradation</keyword>
<dbReference type="PRINTS" id="PR00735">
    <property type="entry name" value="GLHYDRLASE8"/>
</dbReference>
<evidence type="ECO:0000256" key="6">
    <source>
        <dbReference type="ARBA" id="ARBA00023295"/>
    </source>
</evidence>
<keyword evidence="8" id="KW-0732">Signal</keyword>
<comment type="caution">
    <text evidence="9">The sequence shown here is derived from an EMBL/GenBank/DDBJ whole genome shotgun (WGS) entry which is preliminary data.</text>
</comment>
<evidence type="ECO:0000256" key="8">
    <source>
        <dbReference type="SAM" id="SignalP"/>
    </source>
</evidence>
<dbReference type="RefSeq" id="WP_203538631.1">
    <property type="nucleotide sequence ID" value="NZ_JAESND010000005.1"/>
</dbReference>
<reference evidence="9 10" key="1">
    <citation type="submission" date="2021-01" db="EMBL/GenBank/DDBJ databases">
        <title>Draft Genome Sequence and Polyhydroxyalkanoate Biosynthetic Potential of Jeongeupia naejangsanensis Type Strain DSM 24253.</title>
        <authorList>
            <person name="Turrini P."/>
            <person name="Artuso I."/>
            <person name="Lugli G.A."/>
            <person name="Frangipani E."/>
            <person name="Ventura M."/>
            <person name="Visca P."/>
        </authorList>
    </citation>
    <scope>NUCLEOTIDE SEQUENCE [LARGE SCALE GENOMIC DNA]</scope>
    <source>
        <strain evidence="9 10">DSM 24253</strain>
    </source>
</reference>
<dbReference type="EC" id="3.2.1.4" evidence="3"/>
<evidence type="ECO:0000256" key="7">
    <source>
        <dbReference type="ARBA" id="ARBA00023326"/>
    </source>
</evidence>
<feature type="chain" id="PRO_5045837898" description="cellulase" evidence="8">
    <location>
        <begin position="20"/>
        <end position="331"/>
    </location>
</feature>
<comment type="similarity">
    <text evidence="2">Belongs to the glycosyl hydrolase 8 (cellulase D) family.</text>
</comment>
<evidence type="ECO:0000256" key="2">
    <source>
        <dbReference type="ARBA" id="ARBA00009209"/>
    </source>
</evidence>
<evidence type="ECO:0000256" key="4">
    <source>
        <dbReference type="ARBA" id="ARBA00022801"/>
    </source>
</evidence>
<dbReference type="Proteomes" id="UP000809431">
    <property type="component" value="Unassembled WGS sequence"/>
</dbReference>
<keyword evidence="6" id="KW-0326">Glycosidase</keyword>
<sequence length="331" mass="36703">MIRRWLLALALLLPVAGHAGDARWDDFVSRFVAADGRVIDTGNGGISHSEGQGYTLLLAVAQNDRATFGRVWAWTRSRLQTRGDALFSWQWKPDADGGKIGDRNNASDGDLLIAWALLRGAQRWQQPAYRAEALKILADVRGKLIKPSRFGPLLMPAEKGFDKPAGPIVNPSYWLFPAFAEFARADRAPVWAELRQSGLALLAAGRFGQWQLPPDWLQVGDTLAPAMSHQYGYNALRVPLYLAWAGLDTPERIAPFLAYWDTNPERLPAWTDLATNAIDPDSAQPGLYTIVALVRQRQAGGTVRFGDGDNRDYYPAVLDLLSRQAAREARR</sequence>
<dbReference type="InterPro" id="IPR002037">
    <property type="entry name" value="Glyco_hydro_8"/>
</dbReference>
<evidence type="ECO:0000256" key="1">
    <source>
        <dbReference type="ARBA" id="ARBA00000966"/>
    </source>
</evidence>
<dbReference type="EMBL" id="JAESND010000005">
    <property type="protein sequence ID" value="MBM3116381.1"/>
    <property type="molecule type" value="Genomic_DNA"/>
</dbReference>
<dbReference type="InterPro" id="IPR012341">
    <property type="entry name" value="6hp_glycosidase-like_sf"/>
</dbReference>
<keyword evidence="10" id="KW-1185">Reference proteome</keyword>
<dbReference type="InterPro" id="IPR008928">
    <property type="entry name" value="6-hairpin_glycosidase_sf"/>
</dbReference>
<dbReference type="Pfam" id="PF01270">
    <property type="entry name" value="Glyco_hydro_8"/>
    <property type="match status" value="1"/>
</dbReference>
<feature type="signal peptide" evidence="8">
    <location>
        <begin position="1"/>
        <end position="19"/>
    </location>
</feature>
<name>A0ABS2BL96_9NEIS</name>